<evidence type="ECO:0000256" key="1">
    <source>
        <dbReference type="SAM" id="MobiDB-lite"/>
    </source>
</evidence>
<gene>
    <name evidence="2" type="ORF">K504DRAFT_497356</name>
</gene>
<keyword evidence="3" id="KW-1185">Reference proteome</keyword>
<accession>A0A6G1KS86</accession>
<sequence>MISYCIRRVALSAGVACWAELAIGSGQDAHDPEKRRHGVSACSLTAYLEAGALGGSRRATIIIRDLNLILANVVSKAAKNPGFLAHTSPATGKSRRPRHWGRAEALAQ</sequence>
<dbReference type="Proteomes" id="UP000799428">
    <property type="component" value="Unassembled WGS sequence"/>
</dbReference>
<dbReference type="AlphaFoldDB" id="A0A6G1KS86"/>
<organism evidence="2 3">
    <name type="scientific">Pleomassaria siparia CBS 279.74</name>
    <dbReference type="NCBI Taxonomy" id="1314801"/>
    <lineage>
        <taxon>Eukaryota</taxon>
        <taxon>Fungi</taxon>
        <taxon>Dikarya</taxon>
        <taxon>Ascomycota</taxon>
        <taxon>Pezizomycotina</taxon>
        <taxon>Dothideomycetes</taxon>
        <taxon>Pleosporomycetidae</taxon>
        <taxon>Pleosporales</taxon>
        <taxon>Pleomassariaceae</taxon>
        <taxon>Pleomassaria</taxon>
    </lineage>
</organism>
<feature type="region of interest" description="Disordered" evidence="1">
    <location>
        <begin position="82"/>
        <end position="108"/>
    </location>
</feature>
<evidence type="ECO:0000313" key="2">
    <source>
        <dbReference type="EMBL" id="KAF2715483.1"/>
    </source>
</evidence>
<evidence type="ECO:0000313" key="3">
    <source>
        <dbReference type="Proteomes" id="UP000799428"/>
    </source>
</evidence>
<reference evidence="2" key="1">
    <citation type="journal article" date="2020" name="Stud. Mycol.">
        <title>101 Dothideomycetes genomes: a test case for predicting lifestyles and emergence of pathogens.</title>
        <authorList>
            <person name="Haridas S."/>
            <person name="Albert R."/>
            <person name="Binder M."/>
            <person name="Bloem J."/>
            <person name="Labutti K."/>
            <person name="Salamov A."/>
            <person name="Andreopoulos B."/>
            <person name="Baker S."/>
            <person name="Barry K."/>
            <person name="Bills G."/>
            <person name="Bluhm B."/>
            <person name="Cannon C."/>
            <person name="Castanera R."/>
            <person name="Culley D."/>
            <person name="Daum C."/>
            <person name="Ezra D."/>
            <person name="Gonzalez J."/>
            <person name="Henrissat B."/>
            <person name="Kuo A."/>
            <person name="Liang C."/>
            <person name="Lipzen A."/>
            <person name="Lutzoni F."/>
            <person name="Magnuson J."/>
            <person name="Mondo S."/>
            <person name="Nolan M."/>
            <person name="Ohm R."/>
            <person name="Pangilinan J."/>
            <person name="Park H.-J."/>
            <person name="Ramirez L."/>
            <person name="Alfaro M."/>
            <person name="Sun H."/>
            <person name="Tritt A."/>
            <person name="Yoshinaga Y."/>
            <person name="Zwiers L.-H."/>
            <person name="Turgeon B."/>
            <person name="Goodwin S."/>
            <person name="Spatafora J."/>
            <person name="Crous P."/>
            <person name="Grigoriev I."/>
        </authorList>
    </citation>
    <scope>NUCLEOTIDE SEQUENCE</scope>
    <source>
        <strain evidence="2">CBS 279.74</strain>
    </source>
</reference>
<name>A0A6G1KS86_9PLEO</name>
<dbReference type="EMBL" id="MU005764">
    <property type="protein sequence ID" value="KAF2715483.1"/>
    <property type="molecule type" value="Genomic_DNA"/>
</dbReference>
<protein>
    <submittedName>
        <fullName evidence="2">Uncharacterized protein</fullName>
    </submittedName>
</protein>
<proteinExistence type="predicted"/>